<dbReference type="RefSeq" id="WP_148305828.1">
    <property type="nucleotide sequence ID" value="NZ_CP010070.1"/>
</dbReference>
<reference evidence="3 4" key="1">
    <citation type="journal article" date="2014" name="Appl. Environ. Microbiol.">
        <title>Comparative Genome Analysis of 'Candidatus Methanoplasma termitum' Indicates a New Mode of Energy Metabolism in the Seventh Order of Methanogens.</title>
        <authorList>
            <person name="Lang K."/>
            <person name="Schuldes J."/>
            <person name="Klingl A."/>
            <person name="Poehlein A."/>
            <person name="Daniel R."/>
            <person name="Brune A."/>
        </authorList>
    </citation>
    <scope>NUCLEOTIDE SEQUENCE [LARGE SCALE GENOMIC DNA]</scope>
    <source>
        <strain evidence="4">Mpt1</strain>
    </source>
</reference>
<dbReference type="HOGENOM" id="CLU_238215_0_0_2"/>
<protein>
    <submittedName>
        <fullName evidence="3">Listeria-bacteroides repeat domain-containing protein</fullName>
    </submittedName>
</protein>
<dbReference type="Proteomes" id="UP000030787">
    <property type="component" value="Chromosome"/>
</dbReference>
<dbReference type="Pfam" id="PF09479">
    <property type="entry name" value="Flg_new"/>
    <property type="match status" value="1"/>
</dbReference>
<evidence type="ECO:0000256" key="2">
    <source>
        <dbReference type="SAM" id="Phobius"/>
    </source>
</evidence>
<gene>
    <name evidence="3" type="ORF">Mpt1_c08290</name>
</gene>
<dbReference type="GeneID" id="24818498"/>
<comment type="subcellular location">
    <subcellularLocation>
        <location evidence="1">Cell envelope</location>
    </subcellularLocation>
</comment>
<dbReference type="Gene3D" id="2.60.40.4270">
    <property type="entry name" value="Listeria-Bacteroides repeat domain"/>
    <property type="match status" value="1"/>
</dbReference>
<dbReference type="EMBL" id="CP010070">
    <property type="protein sequence ID" value="AIZ56706.1"/>
    <property type="molecule type" value="Genomic_DNA"/>
</dbReference>
<feature type="transmembrane region" description="Helical" evidence="2">
    <location>
        <begin position="1687"/>
        <end position="1709"/>
    </location>
</feature>
<keyword evidence="2" id="KW-1133">Transmembrane helix</keyword>
<evidence type="ECO:0000256" key="1">
    <source>
        <dbReference type="ARBA" id="ARBA00004196"/>
    </source>
</evidence>
<dbReference type="KEGG" id="mear:Mpt1_c08290"/>
<proteinExistence type="predicted"/>
<accession>A0A0A7LGT6</accession>
<organism evidence="3 4">
    <name type="scientific">Candidatus Methanoplasma termitum</name>
    <dbReference type="NCBI Taxonomy" id="1577791"/>
    <lineage>
        <taxon>Archaea</taxon>
        <taxon>Methanobacteriati</taxon>
        <taxon>Thermoplasmatota</taxon>
        <taxon>Thermoplasmata</taxon>
        <taxon>Methanomassiliicoccales</taxon>
        <taxon>Methanomassiliicoccaceae</taxon>
        <taxon>Candidatus Methanoplasma</taxon>
    </lineage>
</organism>
<keyword evidence="2" id="KW-0812">Transmembrane</keyword>
<dbReference type="STRING" id="1577791.Mpt1_c08290"/>
<evidence type="ECO:0000313" key="4">
    <source>
        <dbReference type="Proteomes" id="UP000030787"/>
    </source>
</evidence>
<evidence type="ECO:0000313" key="3">
    <source>
        <dbReference type="EMBL" id="AIZ56706.1"/>
    </source>
</evidence>
<dbReference type="InterPro" id="IPR013378">
    <property type="entry name" value="InlB-like_B-rpt"/>
</dbReference>
<dbReference type="InterPro" id="IPR042229">
    <property type="entry name" value="Listeria/Bacterioides_rpt_sf"/>
</dbReference>
<sequence length="1795" mass="192287">MIIGLLLVISVSSLLILTDSNERSQAAPLPQDLNAGWVVDGQMKDDIALQMDTWYLTEYVMSLSTTDITYELVVTYPDCYDVNAGISMPPAQVGAPVPGTAGGKNTLTYTFSTINNDYIAAAVDISFKLKNNMVFNGMSGDYTAITADFTAEGTTVSKTINAELTLDQGIGANFINLTMGGTKNTFRCDGVQANVVLAVGTSGYPGSLKNITVTVDLNEALIGGQTMADFLVSKGVNLNDIFTVAQADSLPAGMTFDYTGGLMKFTVAEAAGSISLPFKLTVTGNSAIIPSGTPLVFPPGSMHINASHNGYGSLLPAEAGAVIDKDLSADALLTLTPFDLYLAPRAQSWRWYADDSIIIRGEDNQPFARVWLKEFDPSIKDVAIRTDITATALTAQVQVQSLNINAYNLCFVPYDDNGTTGYILYEDSYGNTAQITVSKTAVTSFVLPVPLNAGDYFTLTFESMKTVKIGNPYYSGSSWEGVGGGLGSSDSNSAIFEMLGRVDAPIGQNGAAAKLTSFVWLKDGAGIYAKTPGSVGMYISGYTFNQRNAYSIIINDAYRLNYGLVGDVGTSLDQNANFNGNTKTVQRGDTIYLRGSASIGTTNLDNADIKTFYDPVILFRVPYKYLDLPSDITAKNPDGTYKYVTCEMDNADGTGKVQVIPTNVRIIMDSNGMPYSASIDAFYGNNSPYYLVAVEFKGVELNDIPAMKRTQAVYATLMTTVSSFAPIGTSGNLVKVAWASSDWAHAGQQANFSGEVNWPSSTTSLAPVWRPQACINDNNWHCGGGYFLSSGADIASISLVVTSGTFAEMQVGVDVYNMPYSTATFKTYNPLDPNSQVPEIVVGRDGQFLFRIENQTGSDITDPVGYFILPQSDTWVTYGHGPVVKQAGPDFDVYYTLDAISTLDDTLAGKLRVGNDTLTWTLYTGGDLPSGVTALKFKAALLPDGEIYESTFGFTIPGVNGSTVNYNEMAKGRTIYNLGPFTSDNGRTAAVKIVESTAPEVFPTLPGNMVLEYKIDGFPATWASGRVVDDESPVGIASIVITLNGNPFASYMTANVTHNPPSPFSLNTQFQITAPVTLDTNTKGVYVITYTSTPDAEGFIGTAVRTITVADRTAALLDNIVITLQVHKDIPTGGWNEYFKSLIVPGTSIGSGVNFVDPQDPFDQSKITFTPVTALDIDTIGTYTYTIGYTDPAGNVSLPKTLTINVSGCTVTFNTMGGSPVPPQQIVPEGGKAVKPADPTLAGSTFLRWYLSSDPNTAFDFNTPITASITLYAAWGSDNYTLVLLTTDIELPVNEPYASPAALDHTKSNGAAIYNLLSQATTWRQGFQVSNVTSGLHLSYDLTTLSFDTITPGYDQLLEVTASWNNGNTEKITLGIKVSDKVAPIITIPAGVKEYKVGKDQLPAQESAFFDAIKSKGVTIIDSYEGDIWSKAVFKYYNAADPSTALPGGYGDIDRSQGTYLLVIDVTDGSGNAAVQQSMRIVIGDSPVTPPSTSYTVKYLPGTHGTFSAVTYSGLKLGDPTPAAPTPTGEPGWRFNGWDPTPTPYVTGNATYTALWMQAEGGNISLLIYAEAIDPDGVKVGDGTLFTVKLFDSNKTLIGNYEVPANEDPVTVNGLSGNTTYYLQGSNRDGYVLFEYEIKASGATLAAGSTSAGANITLNVTSDTVMEVTLTYKASPDTANLSGNTNWLWWLLLLLLLLLLILFLILWWIRSGLFVTVTKADEAVEGAAITYRVDKDGDIRSGIKTTNRNGKRRIAAKKDSVVTITMAAKDGNIAKGLPAIVVMEHRREYLSLILK</sequence>
<name>A0A0A7LGT6_9ARCH</name>
<keyword evidence="4" id="KW-1185">Reference proteome</keyword>
<keyword evidence="2" id="KW-0472">Membrane</keyword>